<proteinExistence type="predicted"/>
<evidence type="ECO:0000256" key="1">
    <source>
        <dbReference type="SAM" id="MobiDB-lite"/>
    </source>
</evidence>
<accession>A0AAE1Y0I5</accession>
<gene>
    <name evidence="2" type="ORF">Salat_2050700</name>
</gene>
<feature type="region of interest" description="Disordered" evidence="1">
    <location>
        <begin position="137"/>
        <end position="158"/>
    </location>
</feature>
<sequence>MVPECQNGLLSVDDEACGITPQISLTKIFCPASFLTPIRIHPKFTCSKADLVESIPETTSIQPYVLQNPLSARNSPCDPLITLPPKSASQNTWTNVGTTQPPPHHPNVIIKKLQVQNHTCTSSSLRLQLPNDSSLSDDLAVAPVNDGPASQPKRKPPCIATTHSILSESPLLSASTTPHPTKNPLSLQESTFQLKSTSTAQSPQPHRARPSFTYPKPVTNNSHPKSNDTTWIQRIPFPAFPLHSSSLFEPMHTSRHDCRALAGKRSILQRTGGAVQDLPPPPRKRYADLLTIQSLSKWPRSNGRYTQDERIVPNFPELTSLDAYPKLEL</sequence>
<reference evidence="2" key="2">
    <citation type="journal article" date="2024" name="Plant">
        <title>Genomic evolution and insights into agronomic trait innovations of Sesamum species.</title>
        <authorList>
            <person name="Miao H."/>
            <person name="Wang L."/>
            <person name="Qu L."/>
            <person name="Liu H."/>
            <person name="Sun Y."/>
            <person name="Le M."/>
            <person name="Wang Q."/>
            <person name="Wei S."/>
            <person name="Zheng Y."/>
            <person name="Lin W."/>
            <person name="Duan Y."/>
            <person name="Cao H."/>
            <person name="Xiong S."/>
            <person name="Wang X."/>
            <person name="Wei L."/>
            <person name="Li C."/>
            <person name="Ma Q."/>
            <person name="Ju M."/>
            <person name="Zhao R."/>
            <person name="Li G."/>
            <person name="Mu C."/>
            <person name="Tian Q."/>
            <person name="Mei H."/>
            <person name="Zhang T."/>
            <person name="Gao T."/>
            <person name="Zhang H."/>
        </authorList>
    </citation>
    <scope>NUCLEOTIDE SEQUENCE</scope>
    <source>
        <strain evidence="2">3651</strain>
    </source>
</reference>
<name>A0AAE1Y0I5_9LAMI</name>
<evidence type="ECO:0000313" key="2">
    <source>
        <dbReference type="EMBL" id="KAK4421002.1"/>
    </source>
</evidence>
<evidence type="ECO:0000313" key="3">
    <source>
        <dbReference type="Proteomes" id="UP001293254"/>
    </source>
</evidence>
<feature type="compositionally biased region" description="Polar residues" evidence="1">
    <location>
        <begin position="218"/>
        <end position="228"/>
    </location>
</feature>
<feature type="compositionally biased region" description="Polar residues" evidence="1">
    <location>
        <begin position="192"/>
        <end position="204"/>
    </location>
</feature>
<dbReference type="Proteomes" id="UP001293254">
    <property type="component" value="Unassembled WGS sequence"/>
</dbReference>
<reference evidence="2" key="1">
    <citation type="submission" date="2020-06" db="EMBL/GenBank/DDBJ databases">
        <authorList>
            <person name="Li T."/>
            <person name="Hu X."/>
            <person name="Zhang T."/>
            <person name="Song X."/>
            <person name="Zhang H."/>
            <person name="Dai N."/>
            <person name="Sheng W."/>
            <person name="Hou X."/>
            <person name="Wei L."/>
        </authorList>
    </citation>
    <scope>NUCLEOTIDE SEQUENCE</scope>
    <source>
        <strain evidence="2">3651</strain>
        <tissue evidence="2">Leaf</tissue>
    </source>
</reference>
<dbReference type="EMBL" id="JACGWO010000008">
    <property type="protein sequence ID" value="KAK4421002.1"/>
    <property type="molecule type" value="Genomic_DNA"/>
</dbReference>
<dbReference type="AlphaFoldDB" id="A0AAE1Y0I5"/>
<protein>
    <submittedName>
        <fullName evidence="2">Uncharacterized protein</fullName>
    </submittedName>
</protein>
<organism evidence="2 3">
    <name type="scientific">Sesamum alatum</name>
    <dbReference type="NCBI Taxonomy" id="300844"/>
    <lineage>
        <taxon>Eukaryota</taxon>
        <taxon>Viridiplantae</taxon>
        <taxon>Streptophyta</taxon>
        <taxon>Embryophyta</taxon>
        <taxon>Tracheophyta</taxon>
        <taxon>Spermatophyta</taxon>
        <taxon>Magnoliopsida</taxon>
        <taxon>eudicotyledons</taxon>
        <taxon>Gunneridae</taxon>
        <taxon>Pentapetalae</taxon>
        <taxon>asterids</taxon>
        <taxon>lamiids</taxon>
        <taxon>Lamiales</taxon>
        <taxon>Pedaliaceae</taxon>
        <taxon>Sesamum</taxon>
    </lineage>
</organism>
<feature type="region of interest" description="Disordered" evidence="1">
    <location>
        <begin position="192"/>
        <end position="228"/>
    </location>
</feature>
<keyword evidence="3" id="KW-1185">Reference proteome</keyword>
<comment type="caution">
    <text evidence="2">The sequence shown here is derived from an EMBL/GenBank/DDBJ whole genome shotgun (WGS) entry which is preliminary data.</text>
</comment>